<evidence type="ECO:0000256" key="2">
    <source>
        <dbReference type="SAM" id="Phobius"/>
    </source>
</evidence>
<dbReference type="EMBL" id="QYRP01000002">
    <property type="protein sequence ID" value="RJS46845.1"/>
    <property type="molecule type" value="Genomic_DNA"/>
</dbReference>
<evidence type="ECO:0008006" key="5">
    <source>
        <dbReference type="Google" id="ProtNLM"/>
    </source>
</evidence>
<gene>
    <name evidence="3" type="ORF">D4739_11895</name>
</gene>
<feature type="region of interest" description="Disordered" evidence="1">
    <location>
        <begin position="1"/>
        <end position="29"/>
    </location>
</feature>
<comment type="caution">
    <text evidence="3">The sequence shown here is derived from an EMBL/GenBank/DDBJ whole genome shotgun (WGS) entry which is preliminary data.</text>
</comment>
<dbReference type="AlphaFoldDB" id="A0A3A5HBN7"/>
<evidence type="ECO:0000313" key="3">
    <source>
        <dbReference type="EMBL" id="RJS46845.1"/>
    </source>
</evidence>
<accession>A0A3A5HBN7</accession>
<dbReference type="OrthoDB" id="3788664at2"/>
<keyword evidence="2" id="KW-1133">Transmembrane helix</keyword>
<protein>
    <recommendedName>
        <fullName evidence="5">DUF2537 domain-containing protein</fullName>
    </recommendedName>
</protein>
<organism evidence="3 4">
    <name type="scientific">Nocardioides cavernaquae</name>
    <dbReference type="NCBI Taxonomy" id="2321396"/>
    <lineage>
        <taxon>Bacteria</taxon>
        <taxon>Bacillati</taxon>
        <taxon>Actinomycetota</taxon>
        <taxon>Actinomycetes</taxon>
        <taxon>Propionibacteriales</taxon>
        <taxon>Nocardioidaceae</taxon>
        <taxon>Nocardioides</taxon>
    </lineage>
</organism>
<reference evidence="4" key="1">
    <citation type="submission" date="2018-09" db="EMBL/GenBank/DDBJ databases">
        <authorList>
            <person name="Zhu H."/>
        </authorList>
    </citation>
    <scope>NUCLEOTIDE SEQUENCE [LARGE SCALE GENOMIC DNA]</scope>
    <source>
        <strain evidence="4">K1W22B-1</strain>
    </source>
</reference>
<keyword evidence="4" id="KW-1185">Reference proteome</keyword>
<feature type="transmembrane region" description="Helical" evidence="2">
    <location>
        <begin position="69"/>
        <end position="89"/>
    </location>
</feature>
<sequence>MSSNLPAQGPKRPRHLMDPNAPVRAASNQSVTGVQRWVMTALAMTVAFLLAGGWVVIAAEIVTKQSGQIILLVNSAAFGVAGVVAALVIHQKSPLSPWLLVGFIPAVVGAFVVL</sequence>
<keyword evidence="2" id="KW-0812">Transmembrane</keyword>
<evidence type="ECO:0000313" key="4">
    <source>
        <dbReference type="Proteomes" id="UP000276542"/>
    </source>
</evidence>
<dbReference type="Proteomes" id="UP000276542">
    <property type="component" value="Unassembled WGS sequence"/>
</dbReference>
<keyword evidence="2" id="KW-0472">Membrane</keyword>
<feature type="transmembrane region" description="Helical" evidence="2">
    <location>
        <begin position="37"/>
        <end position="57"/>
    </location>
</feature>
<evidence type="ECO:0000256" key="1">
    <source>
        <dbReference type="SAM" id="MobiDB-lite"/>
    </source>
</evidence>
<proteinExistence type="predicted"/>
<name>A0A3A5HBN7_9ACTN</name>
<feature type="transmembrane region" description="Helical" evidence="2">
    <location>
        <begin position="95"/>
        <end position="113"/>
    </location>
</feature>
<dbReference type="RefSeq" id="WP_120060816.1">
    <property type="nucleotide sequence ID" value="NZ_QYRP01000002.1"/>
</dbReference>